<feature type="compositionally biased region" description="Acidic residues" evidence="3">
    <location>
        <begin position="267"/>
        <end position="276"/>
    </location>
</feature>
<dbReference type="InterPro" id="IPR033485">
    <property type="entry name" value="EMSY-LIKE_plant"/>
</dbReference>
<organism evidence="5 6">
    <name type="scientific">Pisum sativum</name>
    <name type="common">Garden pea</name>
    <name type="synonym">Lathyrus oleraceus</name>
    <dbReference type="NCBI Taxonomy" id="3888"/>
    <lineage>
        <taxon>Eukaryota</taxon>
        <taxon>Viridiplantae</taxon>
        <taxon>Streptophyta</taxon>
        <taxon>Embryophyta</taxon>
        <taxon>Tracheophyta</taxon>
        <taxon>Spermatophyta</taxon>
        <taxon>Magnoliopsida</taxon>
        <taxon>eudicotyledons</taxon>
        <taxon>Gunneridae</taxon>
        <taxon>Pentapetalae</taxon>
        <taxon>rosids</taxon>
        <taxon>fabids</taxon>
        <taxon>Fabales</taxon>
        <taxon>Fabaceae</taxon>
        <taxon>Papilionoideae</taxon>
        <taxon>50 kb inversion clade</taxon>
        <taxon>NPAAA clade</taxon>
        <taxon>Hologalegina</taxon>
        <taxon>IRL clade</taxon>
        <taxon>Fabeae</taxon>
        <taxon>Lathyrus</taxon>
    </lineage>
</organism>
<evidence type="ECO:0000313" key="6">
    <source>
        <dbReference type="Proteomes" id="UP001058974"/>
    </source>
</evidence>
<proteinExistence type="predicted"/>
<evidence type="ECO:0000259" key="4">
    <source>
        <dbReference type="PROSITE" id="PS51138"/>
    </source>
</evidence>
<feature type="region of interest" description="Disordered" evidence="3">
    <location>
        <begin position="157"/>
        <end position="193"/>
    </location>
</feature>
<dbReference type="GO" id="GO:0050832">
    <property type="term" value="P:defense response to fungus"/>
    <property type="evidence" value="ECO:0007669"/>
    <property type="project" value="InterPro"/>
</dbReference>
<dbReference type="SUPFAM" id="SSF63748">
    <property type="entry name" value="Tudor/PWWP/MBT"/>
    <property type="match status" value="1"/>
</dbReference>
<name>A0A9D5B1K0_PEA</name>
<evidence type="ECO:0000256" key="3">
    <source>
        <dbReference type="SAM" id="MobiDB-lite"/>
    </source>
</evidence>
<keyword evidence="6" id="KW-1185">Reference proteome</keyword>
<comment type="caution">
    <text evidence="5">The sequence shown here is derived from an EMBL/GenBank/DDBJ whole genome shotgun (WGS) entry which is preliminary data.</text>
</comment>
<dbReference type="Gene3D" id="1.10.1240.40">
    <property type="entry name" value="ENT domain"/>
    <property type="match status" value="1"/>
</dbReference>
<feature type="compositionally biased region" description="Low complexity" evidence="3">
    <location>
        <begin position="163"/>
        <end position="177"/>
    </location>
</feature>
<dbReference type="Pfam" id="PF03735">
    <property type="entry name" value="ENT"/>
    <property type="match status" value="1"/>
</dbReference>
<feature type="region of interest" description="Disordered" evidence="3">
    <location>
        <begin position="263"/>
        <end position="318"/>
    </location>
</feature>
<dbReference type="EMBL" id="JAMSHJ010000003">
    <property type="protein sequence ID" value="KAI5426891.1"/>
    <property type="molecule type" value="Genomic_DNA"/>
</dbReference>
<accession>A0A9D5B1K0</accession>
<keyword evidence="2" id="KW-0539">Nucleus</keyword>
<dbReference type="InterPro" id="IPR005491">
    <property type="entry name" value="ENT_dom"/>
</dbReference>
<feature type="compositionally biased region" description="Basic residues" evidence="3">
    <location>
        <begin position="303"/>
        <end position="312"/>
    </location>
</feature>
<dbReference type="AlphaFoldDB" id="A0A9D5B1K0"/>
<dbReference type="GO" id="GO:0005634">
    <property type="term" value="C:nucleus"/>
    <property type="evidence" value="ECO:0007669"/>
    <property type="project" value="UniProtKB-SubCell"/>
</dbReference>
<dbReference type="SMART" id="SM01191">
    <property type="entry name" value="ENT"/>
    <property type="match status" value="1"/>
</dbReference>
<dbReference type="PROSITE" id="PS51138">
    <property type="entry name" value="ENT"/>
    <property type="match status" value="1"/>
</dbReference>
<reference evidence="5 6" key="1">
    <citation type="journal article" date="2022" name="Nat. Genet.">
        <title>Improved pea reference genome and pan-genome highlight genomic features and evolutionary characteristics.</title>
        <authorList>
            <person name="Yang T."/>
            <person name="Liu R."/>
            <person name="Luo Y."/>
            <person name="Hu S."/>
            <person name="Wang D."/>
            <person name="Wang C."/>
            <person name="Pandey M.K."/>
            <person name="Ge S."/>
            <person name="Xu Q."/>
            <person name="Li N."/>
            <person name="Li G."/>
            <person name="Huang Y."/>
            <person name="Saxena R.K."/>
            <person name="Ji Y."/>
            <person name="Li M."/>
            <person name="Yan X."/>
            <person name="He Y."/>
            <person name="Liu Y."/>
            <person name="Wang X."/>
            <person name="Xiang C."/>
            <person name="Varshney R.K."/>
            <person name="Ding H."/>
            <person name="Gao S."/>
            <person name="Zong X."/>
        </authorList>
    </citation>
    <scope>NUCLEOTIDE SEQUENCE [LARGE SCALE GENOMIC DNA]</scope>
    <source>
        <strain evidence="5 6">cv. Zhongwan 6</strain>
    </source>
</reference>
<evidence type="ECO:0000313" key="5">
    <source>
        <dbReference type="EMBL" id="KAI5426891.1"/>
    </source>
</evidence>
<feature type="domain" description="ENT" evidence="4">
    <location>
        <begin position="77"/>
        <end position="170"/>
    </location>
</feature>
<feature type="non-terminal residue" evidence="5">
    <location>
        <position position="318"/>
    </location>
</feature>
<evidence type="ECO:0000256" key="2">
    <source>
        <dbReference type="ARBA" id="ARBA00023242"/>
    </source>
</evidence>
<dbReference type="Gramene" id="Psat03G0235600-T1">
    <property type="protein sequence ID" value="KAI5426891.1"/>
    <property type="gene ID" value="KIW84_032356"/>
</dbReference>
<protein>
    <recommendedName>
        <fullName evidence="4">ENT domain-containing protein</fullName>
    </recommendedName>
</protein>
<comment type="subcellular location">
    <subcellularLocation>
        <location evidence="1">Nucleus</location>
    </subcellularLocation>
</comment>
<dbReference type="PANTHER" id="PTHR33432:SF27">
    <property type="entry name" value="PROTEIN EMSY-LIKE 3"/>
    <property type="match status" value="1"/>
</dbReference>
<gene>
    <name evidence="5" type="ORF">KIW84_032356</name>
</gene>
<dbReference type="SUPFAM" id="SSF158639">
    <property type="entry name" value="ENT-like"/>
    <property type="match status" value="1"/>
</dbReference>
<dbReference type="InterPro" id="IPR036142">
    <property type="entry name" value="ENT_dom-like_sf"/>
</dbReference>
<evidence type="ECO:0000256" key="1">
    <source>
        <dbReference type="ARBA" id="ARBA00004123"/>
    </source>
</evidence>
<dbReference type="Proteomes" id="UP001058974">
    <property type="component" value="Chromosome 3"/>
</dbReference>
<sequence>VGSLYNYYLSVTSLFLKPILLKLFTPHSSFALLNRHFRPYHSCMAARVFQLMDQQFPLHSDSKFDENITDSDVLHEIDNFIHRAEMQAYASVLRTFIYKTNDLNQEKQNLIISLLKELKISNDEHKEVLAEIKNDEMIHLVREWKSFDTFSPEKGIKSPFPTDSASQQDQPLSSLSSVESVQDPSVEPAKAAPKDPLIGKKVCTRWSSPNGPFYEADITEYDPAKGTYKVVYGANTPKEFYYWVDLKKILPEHVEWEGADHVPSTVEENEDSDNDNAEEKVKKGVKMSIRCTQTLTRPAVPKSKSKSKSKASKTKESA</sequence>
<dbReference type="PANTHER" id="PTHR33432">
    <property type="entry name" value="PROTEIN EMSY-LIKE 4"/>
    <property type="match status" value="1"/>
</dbReference>